<reference evidence="5" key="1">
    <citation type="submission" date="2017-01" db="EMBL/GenBank/DDBJ databases">
        <authorList>
            <person name="Varghese N."/>
            <person name="Submissions S."/>
        </authorList>
    </citation>
    <scope>NUCLEOTIDE SEQUENCE [LARGE SCALE GENOMIC DNA]</scope>
    <source>
        <strain evidence="5">DSM 15366</strain>
    </source>
</reference>
<dbReference type="GO" id="GO:0016989">
    <property type="term" value="F:sigma factor antagonist activity"/>
    <property type="evidence" value="ECO:0007669"/>
    <property type="project" value="TreeGrafter"/>
</dbReference>
<dbReference type="PANTHER" id="PTHR30273:SF2">
    <property type="entry name" value="PROTEIN FECR"/>
    <property type="match status" value="1"/>
</dbReference>
<dbReference type="Pfam" id="PF16344">
    <property type="entry name" value="FecR_C"/>
    <property type="match status" value="1"/>
</dbReference>
<dbReference type="AlphaFoldDB" id="A0A1N6RR96"/>
<evidence type="ECO:0000256" key="1">
    <source>
        <dbReference type="SAM" id="Phobius"/>
    </source>
</evidence>
<feature type="domain" description="FecR protein" evidence="2">
    <location>
        <begin position="172"/>
        <end position="262"/>
    </location>
</feature>
<dbReference type="EMBL" id="FTMA01000001">
    <property type="protein sequence ID" value="SIQ31236.1"/>
    <property type="molecule type" value="Genomic_DNA"/>
</dbReference>
<dbReference type="FunFam" id="2.60.120.1440:FF:000001">
    <property type="entry name" value="Putative anti-sigma factor"/>
    <property type="match status" value="1"/>
</dbReference>
<dbReference type="RefSeq" id="WP_076547531.1">
    <property type="nucleotide sequence ID" value="NZ_FTMA01000001.1"/>
</dbReference>
<keyword evidence="5" id="KW-1185">Reference proteome</keyword>
<protein>
    <submittedName>
        <fullName evidence="4">FecR family protein</fullName>
    </submittedName>
</protein>
<name>A0A1N6RR96_9FLAO</name>
<evidence type="ECO:0000259" key="2">
    <source>
        <dbReference type="Pfam" id="PF04773"/>
    </source>
</evidence>
<evidence type="ECO:0000313" key="5">
    <source>
        <dbReference type="Proteomes" id="UP000186953"/>
    </source>
</evidence>
<dbReference type="Gene3D" id="3.55.50.30">
    <property type="match status" value="1"/>
</dbReference>
<proteinExistence type="predicted"/>
<gene>
    <name evidence="4" type="ORF">SAMN05421797_1011369</name>
</gene>
<dbReference type="InterPro" id="IPR006860">
    <property type="entry name" value="FecR"/>
</dbReference>
<dbReference type="Proteomes" id="UP000186953">
    <property type="component" value="Unassembled WGS sequence"/>
</dbReference>
<evidence type="ECO:0000259" key="3">
    <source>
        <dbReference type="Pfam" id="PF16344"/>
    </source>
</evidence>
<sequence>MSNEKQLKLALEHLKMKGKLDSEDLKKLSDDDKQIIYELYNKGLLNESFLLLNKVDTSKDWTTIKAEITKKETQSTLVMKSALKYAAIFIGIISAFFMFQKEKYVLPTYESSENSITLRVDNTNTTSIDETDVKRNISFNGKPIGLQRHNTIRYYPNSEIDEVIFNELQVPLGKIFNIELSDGTFVHLNSGTTIKYPIKFLKGIKREVYIKGEAYFKVAKDTQHPFIVNADAVGVEVLGTEFNITSYPEDKEINTVLIEGSVDMTNSYYPNQSTILKPGNQGSWNKTNHNTTIEEVDVEIYTGWITGELIFRDEPFSKISQKLERRYNIIIKNNNKELASKMLNANLNVNIESIEDILKSLMKIQPFTYKIVDGIIFIS</sequence>
<evidence type="ECO:0000313" key="4">
    <source>
        <dbReference type="EMBL" id="SIQ31236.1"/>
    </source>
</evidence>
<keyword evidence="1" id="KW-1133">Transmembrane helix</keyword>
<dbReference type="PANTHER" id="PTHR30273">
    <property type="entry name" value="PERIPLASMIC SIGNAL SENSOR AND SIGMA FACTOR ACTIVATOR FECR-RELATED"/>
    <property type="match status" value="1"/>
</dbReference>
<accession>A0A1N6RR96</accession>
<organism evidence="4 5">
    <name type="scientific">Maribacter ulvicola</name>
    <dbReference type="NCBI Taxonomy" id="228959"/>
    <lineage>
        <taxon>Bacteria</taxon>
        <taxon>Pseudomonadati</taxon>
        <taxon>Bacteroidota</taxon>
        <taxon>Flavobacteriia</taxon>
        <taxon>Flavobacteriales</taxon>
        <taxon>Flavobacteriaceae</taxon>
        <taxon>Maribacter</taxon>
    </lineage>
</organism>
<dbReference type="Pfam" id="PF04773">
    <property type="entry name" value="FecR"/>
    <property type="match status" value="1"/>
</dbReference>
<dbReference type="STRING" id="228959.SAMN05421797_1011369"/>
<feature type="domain" description="Protein FecR C-terminal" evidence="3">
    <location>
        <begin position="308"/>
        <end position="378"/>
    </location>
</feature>
<dbReference type="InterPro" id="IPR032508">
    <property type="entry name" value="FecR_C"/>
</dbReference>
<dbReference type="InterPro" id="IPR012373">
    <property type="entry name" value="Ferrdict_sens_TM"/>
</dbReference>
<feature type="transmembrane region" description="Helical" evidence="1">
    <location>
        <begin position="82"/>
        <end position="99"/>
    </location>
</feature>
<keyword evidence="1" id="KW-0812">Transmembrane</keyword>
<dbReference type="OrthoDB" id="704021at2"/>
<dbReference type="Gene3D" id="2.60.120.1440">
    <property type="match status" value="1"/>
</dbReference>
<keyword evidence="1" id="KW-0472">Membrane</keyword>